<evidence type="ECO:0000256" key="1">
    <source>
        <dbReference type="SAM" id="SignalP"/>
    </source>
</evidence>
<comment type="caution">
    <text evidence="3">The sequence shown here is derived from an EMBL/GenBank/DDBJ whole genome shotgun (WGS) entry which is preliminary data.</text>
</comment>
<evidence type="ECO:0000313" key="4">
    <source>
        <dbReference type="Proteomes" id="UP001160390"/>
    </source>
</evidence>
<dbReference type="EMBL" id="CABFNP030000615">
    <property type="protein sequence ID" value="CAI6059390.1"/>
    <property type="molecule type" value="Genomic_DNA"/>
</dbReference>
<feature type="chain" id="PRO_5041248285" description="Glycosyl hydrolase family 95 N-terminal domain-containing protein" evidence="1">
    <location>
        <begin position="18"/>
        <end position="126"/>
    </location>
</feature>
<proteinExistence type="predicted"/>
<dbReference type="InterPro" id="IPR027414">
    <property type="entry name" value="GH95_N_dom"/>
</dbReference>
<organism evidence="3 4">
    <name type="scientific">Clonostachys chloroleuca</name>
    <dbReference type="NCBI Taxonomy" id="1926264"/>
    <lineage>
        <taxon>Eukaryota</taxon>
        <taxon>Fungi</taxon>
        <taxon>Dikarya</taxon>
        <taxon>Ascomycota</taxon>
        <taxon>Pezizomycotina</taxon>
        <taxon>Sordariomycetes</taxon>
        <taxon>Hypocreomycetidae</taxon>
        <taxon>Hypocreales</taxon>
        <taxon>Bionectriaceae</taxon>
        <taxon>Clonostachys</taxon>
    </lineage>
</organism>
<feature type="signal peptide" evidence="1">
    <location>
        <begin position="1"/>
        <end position="17"/>
    </location>
</feature>
<dbReference type="AlphaFoldDB" id="A0AA35PV72"/>
<gene>
    <name evidence="3" type="ORF">CCHLO57077_00015836</name>
</gene>
<evidence type="ECO:0000313" key="3">
    <source>
        <dbReference type="EMBL" id="CAI6059390.1"/>
    </source>
</evidence>
<keyword evidence="1" id="KW-0732">Signal</keyword>
<dbReference type="Gene3D" id="2.70.98.50">
    <property type="entry name" value="putative glycoside hydrolase family protein from bacillus halodurans"/>
    <property type="match status" value="1"/>
</dbReference>
<dbReference type="Pfam" id="PF14498">
    <property type="entry name" value="Glyco_hyd_65N_2"/>
    <property type="match status" value="1"/>
</dbReference>
<protein>
    <recommendedName>
        <fullName evidence="2">Glycosyl hydrolase family 95 N-terminal domain-containing protein</fullName>
    </recommendedName>
</protein>
<feature type="domain" description="Glycosyl hydrolase family 95 N-terminal" evidence="2">
    <location>
        <begin position="21"/>
        <end position="97"/>
    </location>
</feature>
<evidence type="ECO:0000259" key="2">
    <source>
        <dbReference type="Pfam" id="PF14498"/>
    </source>
</evidence>
<name>A0AA35PV72_9HYPO</name>
<dbReference type="Proteomes" id="UP001160390">
    <property type="component" value="Unassembled WGS sequence"/>
</dbReference>
<sequence>MISARLVGTIWFGLATGRSFWSSTPAGYGSQIADDYVLKTAYPLGNGRLGAMPFGPPASEKVLLNVDSSWSGGPFEIAVRESTLDSARSAYAPSRITVAEIHRMTPPSTRPCLIFVQTSSRQGRDV</sequence>
<accession>A0AA35PV72</accession>
<keyword evidence="4" id="KW-1185">Reference proteome</keyword>
<reference evidence="3" key="1">
    <citation type="submission" date="2023-01" db="EMBL/GenBank/DDBJ databases">
        <authorList>
            <person name="Piombo E."/>
        </authorList>
    </citation>
    <scope>NUCLEOTIDE SEQUENCE</scope>
</reference>